<name>H6RQF6_BLASD</name>
<feature type="transmembrane region" description="Helical" evidence="1">
    <location>
        <begin position="20"/>
        <end position="37"/>
    </location>
</feature>
<reference evidence="3" key="2">
    <citation type="submission" date="2012-02" db="EMBL/GenBank/DDBJ databases">
        <title>Complete genome sequence of Blastococcus saxobsidens strain DD2.</title>
        <authorList>
            <person name="Genoscope."/>
        </authorList>
    </citation>
    <scope>NUCLEOTIDE SEQUENCE [LARGE SCALE GENOMIC DNA]</scope>
    <source>
        <strain evidence="3">DD2</strain>
    </source>
</reference>
<dbReference type="RefSeq" id="WP_014378191.1">
    <property type="nucleotide sequence ID" value="NC_016943.1"/>
</dbReference>
<evidence type="ECO:0008006" key="4">
    <source>
        <dbReference type="Google" id="ProtNLM"/>
    </source>
</evidence>
<keyword evidence="1" id="KW-0472">Membrane</keyword>
<dbReference type="EMBL" id="FO117623">
    <property type="protein sequence ID" value="CCG05324.1"/>
    <property type="molecule type" value="Genomic_DNA"/>
</dbReference>
<sequence length="251" mass="26889">MSERAGTDPRSPRRPSRRTVGIALGVLLGTVLLLWGSDLLARRAAEGVVAQALQERTGTVEEPSVKVRGLFFLPQVLRGRYDEVEIAMEGVVSGPLRIDAVDARLEDVYLSFHDLLLGDTDRLLVVDTEAEVFLSYEDLNRYLELTGRPLALEAADPGELRVIGAVEVLGATVEASADVALGADGGSLVVEPTRFGGVRGLSGVSELLLGQRFTFRVPLDPLPFAQEITGVEATDSGVVVDVTGDWVVIEP</sequence>
<dbReference type="KEGG" id="bsd:BLASA_4520"/>
<dbReference type="Pfam" id="PF11209">
    <property type="entry name" value="LmeA"/>
    <property type="match status" value="1"/>
</dbReference>
<dbReference type="HOGENOM" id="CLU_1105448_0_0_11"/>
<accession>H6RQF6</accession>
<keyword evidence="1" id="KW-0812">Transmembrane</keyword>
<keyword evidence="3" id="KW-1185">Reference proteome</keyword>
<keyword evidence="1" id="KW-1133">Transmembrane helix</keyword>
<dbReference type="InterPro" id="IPR021373">
    <property type="entry name" value="DUF2993"/>
</dbReference>
<evidence type="ECO:0000313" key="2">
    <source>
        <dbReference type="EMBL" id="CCG05324.1"/>
    </source>
</evidence>
<dbReference type="STRING" id="1146883.BLASA_4520"/>
<organism evidence="2 3">
    <name type="scientific">Blastococcus saxobsidens (strain DD2)</name>
    <dbReference type="NCBI Taxonomy" id="1146883"/>
    <lineage>
        <taxon>Bacteria</taxon>
        <taxon>Bacillati</taxon>
        <taxon>Actinomycetota</taxon>
        <taxon>Actinomycetes</taxon>
        <taxon>Geodermatophilales</taxon>
        <taxon>Geodermatophilaceae</taxon>
        <taxon>Blastococcus</taxon>
    </lineage>
</organism>
<protein>
    <recommendedName>
        <fullName evidence="4">DUF2993 domain-containing protein</fullName>
    </recommendedName>
</protein>
<dbReference type="AlphaFoldDB" id="H6RQF6"/>
<evidence type="ECO:0000313" key="3">
    <source>
        <dbReference type="Proteomes" id="UP000007517"/>
    </source>
</evidence>
<dbReference type="Proteomes" id="UP000007517">
    <property type="component" value="Chromosome"/>
</dbReference>
<proteinExistence type="predicted"/>
<reference evidence="2 3" key="1">
    <citation type="journal article" date="2012" name="J. Bacteriol.">
        <title>Genome Sequence of Blastococcus saxobsidens DD2, a Stone-Inhabiting Bacterium.</title>
        <authorList>
            <person name="Chouaia B."/>
            <person name="Crotti E."/>
            <person name="Brusetti L."/>
            <person name="Daffonchio D."/>
            <person name="Essoussi I."/>
            <person name="Nouioui I."/>
            <person name="Sbissi I."/>
            <person name="Ghodhbane-Gtari F."/>
            <person name="Gtari M."/>
            <person name="Vacherie B."/>
            <person name="Barbe V."/>
            <person name="Medigue C."/>
            <person name="Gury J."/>
            <person name="Pujic P."/>
            <person name="Normand P."/>
        </authorList>
    </citation>
    <scope>NUCLEOTIDE SEQUENCE [LARGE SCALE GENOMIC DNA]</scope>
    <source>
        <strain evidence="2 3">DD2</strain>
    </source>
</reference>
<evidence type="ECO:0000256" key="1">
    <source>
        <dbReference type="SAM" id="Phobius"/>
    </source>
</evidence>
<gene>
    <name evidence="2" type="ordered locus">BLASA_4520</name>
</gene>